<accession>A0ACC0AQS8</accession>
<evidence type="ECO:0000313" key="1">
    <source>
        <dbReference type="EMBL" id="KAI5662615.1"/>
    </source>
</evidence>
<name>A0ACC0AQS8_CATRO</name>
<dbReference type="Proteomes" id="UP001060085">
    <property type="component" value="Linkage Group LG05"/>
</dbReference>
<sequence length="191" mass="22104">MKIWKSNKKDVAQASTSQSGRGRRKTELEKFRDEIEIKNNNTPIVAANKKLLVNYSISSYVGHLRKDGRQYLREGGFSAVESPRIKWQSEKAGNDVETGAAIRDENGKKNWEQDPGDNEEEGEGQHEEKEVGYRDSIATLERQMRKWEKRLSKAKKKDKEFRKCVQAVFSKFEEVVEESNSEVKQYGDDRE</sequence>
<organism evidence="1 2">
    <name type="scientific">Catharanthus roseus</name>
    <name type="common">Madagascar periwinkle</name>
    <name type="synonym">Vinca rosea</name>
    <dbReference type="NCBI Taxonomy" id="4058"/>
    <lineage>
        <taxon>Eukaryota</taxon>
        <taxon>Viridiplantae</taxon>
        <taxon>Streptophyta</taxon>
        <taxon>Embryophyta</taxon>
        <taxon>Tracheophyta</taxon>
        <taxon>Spermatophyta</taxon>
        <taxon>Magnoliopsida</taxon>
        <taxon>eudicotyledons</taxon>
        <taxon>Gunneridae</taxon>
        <taxon>Pentapetalae</taxon>
        <taxon>asterids</taxon>
        <taxon>lamiids</taxon>
        <taxon>Gentianales</taxon>
        <taxon>Apocynaceae</taxon>
        <taxon>Rauvolfioideae</taxon>
        <taxon>Vinceae</taxon>
        <taxon>Catharanthinae</taxon>
        <taxon>Catharanthus</taxon>
    </lineage>
</organism>
<keyword evidence="2" id="KW-1185">Reference proteome</keyword>
<proteinExistence type="predicted"/>
<evidence type="ECO:0000313" key="2">
    <source>
        <dbReference type="Proteomes" id="UP001060085"/>
    </source>
</evidence>
<gene>
    <name evidence="1" type="ORF">M9H77_21938</name>
</gene>
<protein>
    <submittedName>
        <fullName evidence="1">Uncharacterized protein</fullName>
    </submittedName>
</protein>
<comment type="caution">
    <text evidence="1">The sequence shown here is derived from an EMBL/GenBank/DDBJ whole genome shotgun (WGS) entry which is preliminary data.</text>
</comment>
<dbReference type="EMBL" id="CM044705">
    <property type="protein sequence ID" value="KAI5662615.1"/>
    <property type="molecule type" value="Genomic_DNA"/>
</dbReference>
<reference evidence="2" key="1">
    <citation type="journal article" date="2023" name="Nat. Plants">
        <title>Single-cell RNA sequencing provides a high-resolution roadmap for understanding the multicellular compartmentation of specialized metabolism.</title>
        <authorList>
            <person name="Sun S."/>
            <person name="Shen X."/>
            <person name="Li Y."/>
            <person name="Li Y."/>
            <person name="Wang S."/>
            <person name="Li R."/>
            <person name="Zhang H."/>
            <person name="Shen G."/>
            <person name="Guo B."/>
            <person name="Wei J."/>
            <person name="Xu J."/>
            <person name="St-Pierre B."/>
            <person name="Chen S."/>
            <person name="Sun C."/>
        </authorList>
    </citation>
    <scope>NUCLEOTIDE SEQUENCE [LARGE SCALE GENOMIC DNA]</scope>
</reference>